<dbReference type="OrthoDB" id="9775031at2"/>
<dbReference type="NCBIfam" id="TIGR01173">
    <property type="entry name" value="glmU"/>
    <property type="match status" value="1"/>
</dbReference>
<proteinExistence type="inferred from homology"/>
<keyword evidence="10 18" id="KW-0133">Cell shape</keyword>
<evidence type="ECO:0000259" key="20">
    <source>
        <dbReference type="Pfam" id="PF25087"/>
    </source>
</evidence>
<dbReference type="GO" id="GO:0071555">
    <property type="term" value="P:cell wall organization"/>
    <property type="evidence" value="ECO:0007669"/>
    <property type="project" value="UniProtKB-KW"/>
</dbReference>
<dbReference type="Pfam" id="PF12804">
    <property type="entry name" value="NTP_transf_3"/>
    <property type="match status" value="1"/>
</dbReference>
<dbReference type="SUPFAM" id="SSF51161">
    <property type="entry name" value="Trimeric LpxA-like enzymes"/>
    <property type="match status" value="1"/>
</dbReference>
<dbReference type="HAMAP" id="MF_01631">
    <property type="entry name" value="GlmU"/>
    <property type="match status" value="1"/>
</dbReference>
<evidence type="ECO:0000256" key="17">
    <source>
        <dbReference type="ARBA" id="ARBA00049628"/>
    </source>
</evidence>
<comment type="catalytic activity">
    <reaction evidence="15 18">
        <text>alpha-D-glucosamine 1-phosphate + acetyl-CoA = N-acetyl-alpha-D-glucosamine 1-phosphate + CoA + H(+)</text>
        <dbReference type="Rhea" id="RHEA:13725"/>
        <dbReference type="ChEBI" id="CHEBI:15378"/>
        <dbReference type="ChEBI" id="CHEBI:57287"/>
        <dbReference type="ChEBI" id="CHEBI:57288"/>
        <dbReference type="ChEBI" id="CHEBI:57776"/>
        <dbReference type="ChEBI" id="CHEBI:58516"/>
        <dbReference type="EC" id="2.3.1.157"/>
    </reaction>
</comment>
<feature type="binding site" evidence="18">
    <location>
        <position position="226"/>
    </location>
    <ligand>
        <name>UDP-N-acetyl-alpha-D-glucosamine</name>
        <dbReference type="ChEBI" id="CHEBI:57705"/>
    </ligand>
</feature>
<dbReference type="InterPro" id="IPR038009">
    <property type="entry name" value="GlmU_C_LbH"/>
</dbReference>
<dbReference type="InterPro" id="IPR018357">
    <property type="entry name" value="Hexapep_transf_CS"/>
</dbReference>
<evidence type="ECO:0000313" key="21">
    <source>
        <dbReference type="EMBL" id="TFH67946.1"/>
    </source>
</evidence>
<keyword evidence="8 18" id="KW-0677">Repeat</keyword>
<dbReference type="Proteomes" id="UP000298133">
    <property type="component" value="Unassembled WGS sequence"/>
</dbReference>
<feature type="binding site" evidence="18">
    <location>
        <position position="74"/>
    </location>
    <ligand>
        <name>UDP-N-acetyl-alpha-D-glucosamine</name>
        <dbReference type="ChEBI" id="CHEBI:57705"/>
    </ligand>
</feature>
<comment type="pathway">
    <text evidence="18">Bacterial outer membrane biogenesis; LPS lipid A biosynthesis.</text>
</comment>
<dbReference type="Pfam" id="PF25087">
    <property type="entry name" value="GMPPB_C"/>
    <property type="match status" value="1"/>
</dbReference>
<feature type="binding site" evidence="18">
    <location>
        <position position="103"/>
    </location>
    <ligand>
        <name>Mg(2+)</name>
        <dbReference type="ChEBI" id="CHEBI:18420"/>
    </ligand>
</feature>
<dbReference type="InterPro" id="IPR025877">
    <property type="entry name" value="MobA-like_NTP_Trfase"/>
</dbReference>
<evidence type="ECO:0000256" key="3">
    <source>
        <dbReference type="ARBA" id="ARBA00007947"/>
    </source>
</evidence>
<dbReference type="Gene3D" id="3.90.550.10">
    <property type="entry name" value="Spore Coat Polysaccharide Biosynthesis Protein SpsA, Chain A"/>
    <property type="match status" value="1"/>
</dbReference>
<dbReference type="GO" id="GO:0009245">
    <property type="term" value="P:lipid A biosynthetic process"/>
    <property type="evidence" value="ECO:0007669"/>
    <property type="project" value="UniProtKB-UniRule"/>
</dbReference>
<feature type="region of interest" description="N-acetyltransferase" evidence="18">
    <location>
        <begin position="250"/>
        <end position="457"/>
    </location>
</feature>
<dbReference type="EC" id="2.3.1.157" evidence="18"/>
<dbReference type="GO" id="GO:0003977">
    <property type="term" value="F:UDP-N-acetylglucosamine diphosphorylase activity"/>
    <property type="evidence" value="ECO:0007669"/>
    <property type="project" value="UniProtKB-UniRule"/>
</dbReference>
<evidence type="ECO:0000259" key="19">
    <source>
        <dbReference type="Pfam" id="PF12804"/>
    </source>
</evidence>
<comment type="subcellular location">
    <subcellularLocation>
        <location evidence="1 18">Cytoplasm</location>
    </subcellularLocation>
</comment>
<evidence type="ECO:0000256" key="14">
    <source>
        <dbReference type="ARBA" id="ARBA00023316"/>
    </source>
</evidence>
<keyword evidence="13 18" id="KW-0012">Acyltransferase</keyword>
<comment type="caution">
    <text evidence="21">The sequence shown here is derived from an EMBL/GenBank/DDBJ whole genome shotgun (WGS) entry which is preliminary data.</text>
</comment>
<dbReference type="EMBL" id="SPIA01000002">
    <property type="protein sequence ID" value="TFH67946.1"/>
    <property type="molecule type" value="Genomic_DNA"/>
</dbReference>
<evidence type="ECO:0000256" key="10">
    <source>
        <dbReference type="ARBA" id="ARBA00022960"/>
    </source>
</evidence>
<feature type="domain" description="Mannose-1-phosphate guanyltransferase C-terminal" evidence="20">
    <location>
        <begin position="263"/>
        <end position="345"/>
    </location>
</feature>
<keyword evidence="22" id="KW-1185">Reference proteome</keyword>
<dbReference type="GO" id="GO:0000287">
    <property type="term" value="F:magnesium ion binding"/>
    <property type="evidence" value="ECO:0007669"/>
    <property type="project" value="UniProtKB-UniRule"/>
</dbReference>
<protein>
    <recommendedName>
        <fullName evidence="18">Bifunctional protein GlmU</fullName>
    </recommendedName>
    <domain>
        <recommendedName>
            <fullName evidence="18">UDP-N-acetylglucosamine pyrophosphorylase</fullName>
            <ecNumber evidence="18">2.7.7.23</ecNumber>
        </recommendedName>
        <alternativeName>
            <fullName evidence="18">N-acetylglucosamine-1-phosphate uridyltransferase</fullName>
        </alternativeName>
    </domain>
    <domain>
        <recommendedName>
            <fullName evidence="18">Glucosamine-1-phosphate N-acetyltransferase</fullName>
            <ecNumber evidence="18">2.3.1.157</ecNumber>
        </recommendedName>
    </domain>
</protein>
<comment type="catalytic activity">
    <reaction evidence="16 18">
        <text>N-acetyl-alpha-D-glucosamine 1-phosphate + UTP + H(+) = UDP-N-acetyl-alpha-D-glucosamine + diphosphate</text>
        <dbReference type="Rhea" id="RHEA:13509"/>
        <dbReference type="ChEBI" id="CHEBI:15378"/>
        <dbReference type="ChEBI" id="CHEBI:33019"/>
        <dbReference type="ChEBI" id="CHEBI:46398"/>
        <dbReference type="ChEBI" id="CHEBI:57705"/>
        <dbReference type="ChEBI" id="CHEBI:57776"/>
        <dbReference type="EC" id="2.7.7.23"/>
    </reaction>
</comment>
<dbReference type="GO" id="GO:0000902">
    <property type="term" value="P:cell morphogenesis"/>
    <property type="evidence" value="ECO:0007669"/>
    <property type="project" value="UniProtKB-UniRule"/>
</dbReference>
<sequence length="457" mass="47406">MSTTDIVILAAGRGTRMRSSKAKVLHSLAGRPLIEHVLASALPLCSGHCVVVTGHGAEQLEQALAARPLRFVRQSQQRGTADAVAAALPALHPSGVVLVLYGDVPLIERATLQQLLAAVTTTQMALLTVQLAEPSGYGRIVRATSGAVAAIVEERDASAEQRAINEVNTGVLALRTEQLQQLLPQIGCDNAQGEYYLTDLIELAVANGIAVATVAAADPSEVAGVNDRAQLAALERHYQRRQADALLAAGATLADPARFDLRGTLAVGEDVFIDANVLFEGDNRLGNNVTIGANCHLINATVGDNAIIKSHTIIEQSEVGPGSVVGPFARLRPGTVLAGECKIGNFVETKKAQLGHGSKINHLSYVGDATLGRAVNVGAGTITCNYDGVNKHQTVIGDGAFIGSNSALVAPVTIGAGATVGAGSTIAKDVAAEQLALTRAKQLTVPGWKKPTKTEPQ</sequence>
<evidence type="ECO:0000256" key="1">
    <source>
        <dbReference type="ARBA" id="ARBA00004496"/>
    </source>
</evidence>
<evidence type="ECO:0000313" key="22">
    <source>
        <dbReference type="Proteomes" id="UP000298133"/>
    </source>
</evidence>
<evidence type="ECO:0000256" key="16">
    <source>
        <dbReference type="ARBA" id="ARBA00048493"/>
    </source>
</evidence>
<evidence type="ECO:0000256" key="8">
    <source>
        <dbReference type="ARBA" id="ARBA00022737"/>
    </source>
</evidence>
<dbReference type="InterPro" id="IPR005882">
    <property type="entry name" value="Bifunctional_GlmU"/>
</dbReference>
<feature type="binding site" evidence="18">
    <location>
        <begin position="101"/>
        <end position="103"/>
    </location>
    <ligand>
        <name>UDP-N-acetyl-alpha-D-glucosamine</name>
        <dbReference type="ChEBI" id="CHEBI:57705"/>
    </ligand>
</feature>
<evidence type="ECO:0000256" key="15">
    <source>
        <dbReference type="ARBA" id="ARBA00048247"/>
    </source>
</evidence>
<organism evidence="21 22">
    <name type="scientific">Gammaproteobacteria bacterium LSUCC0057</name>
    <dbReference type="NCBI Taxonomy" id="2559237"/>
    <lineage>
        <taxon>Bacteria</taxon>
        <taxon>Pseudomonadati</taxon>
        <taxon>Pseudomonadota</taxon>
        <taxon>Gammaproteobacteria</taxon>
        <taxon>Cellvibrionales</taxon>
        <taxon>Porticoccaceae</taxon>
        <taxon>SAR92 clade</taxon>
    </lineage>
</organism>
<evidence type="ECO:0000256" key="5">
    <source>
        <dbReference type="ARBA" id="ARBA00022679"/>
    </source>
</evidence>
<reference evidence="21 22" key="1">
    <citation type="submission" date="2019-03" db="EMBL/GenBank/DDBJ databases">
        <title>Draft genome of Gammaproteobacteria bacterium LSUCC0057, a member of the SAR92 clade.</title>
        <authorList>
            <person name="Lanclos V.C."/>
            <person name="Doiron C."/>
            <person name="Henson M.W."/>
            <person name="Thrash J.C."/>
        </authorList>
    </citation>
    <scope>NUCLEOTIDE SEQUENCE [LARGE SCALE GENOMIC DNA]</scope>
    <source>
        <strain evidence="21 22">LSUCC0057</strain>
    </source>
</reference>
<feature type="binding site" evidence="18">
    <location>
        <position position="23"/>
    </location>
    <ligand>
        <name>UDP-N-acetyl-alpha-D-glucosamine</name>
        <dbReference type="ChEBI" id="CHEBI:57705"/>
    </ligand>
</feature>
<dbReference type="UniPathway" id="UPA00973"/>
<feature type="region of interest" description="Linker" evidence="18">
    <location>
        <begin position="229"/>
        <end position="249"/>
    </location>
</feature>
<evidence type="ECO:0000256" key="13">
    <source>
        <dbReference type="ARBA" id="ARBA00023315"/>
    </source>
</evidence>
<comment type="similarity">
    <text evidence="3 18">In the N-terminal section; belongs to the N-acetylglucosamine-1-phosphate uridyltransferase family.</text>
</comment>
<accession>A0A4Y8UGJ9</accession>
<feature type="binding site" evidence="18">
    <location>
        <begin position="79"/>
        <end position="80"/>
    </location>
    <ligand>
        <name>UDP-N-acetyl-alpha-D-glucosamine</name>
        <dbReference type="ChEBI" id="CHEBI:57705"/>
    </ligand>
</feature>
<feature type="binding site" evidence="18">
    <location>
        <begin position="385"/>
        <end position="386"/>
    </location>
    <ligand>
        <name>acetyl-CoA</name>
        <dbReference type="ChEBI" id="CHEBI:57288"/>
    </ligand>
</feature>
<dbReference type="GO" id="GO:0016020">
    <property type="term" value="C:membrane"/>
    <property type="evidence" value="ECO:0007669"/>
    <property type="project" value="GOC"/>
</dbReference>
<evidence type="ECO:0000256" key="9">
    <source>
        <dbReference type="ARBA" id="ARBA00022842"/>
    </source>
</evidence>
<keyword evidence="5 18" id="KW-0808">Transferase</keyword>
<feature type="binding site" evidence="18">
    <location>
        <position position="153"/>
    </location>
    <ligand>
        <name>UDP-N-acetyl-alpha-D-glucosamine</name>
        <dbReference type="ChEBI" id="CHEBI:57705"/>
    </ligand>
</feature>
<comment type="cofactor">
    <cofactor evidence="18">
        <name>Mg(2+)</name>
        <dbReference type="ChEBI" id="CHEBI:18420"/>
    </cofactor>
    <text evidence="18">Binds 1 Mg(2+) ion per subunit.</text>
</comment>
<dbReference type="InterPro" id="IPR029044">
    <property type="entry name" value="Nucleotide-diphossugar_trans"/>
</dbReference>
<evidence type="ECO:0000256" key="12">
    <source>
        <dbReference type="ARBA" id="ARBA00023268"/>
    </source>
</evidence>
<comment type="pathway">
    <text evidence="18">Nucleotide-sugar biosynthesis; UDP-N-acetyl-alpha-D-glucosamine biosynthesis; UDP-N-acetyl-alpha-D-glucosamine from N-acetyl-alpha-D-glucosamine 1-phosphate: step 1/1.</text>
</comment>
<feature type="binding site" evidence="18">
    <location>
        <position position="350"/>
    </location>
    <ligand>
        <name>UDP-N-acetyl-alpha-D-glucosamine</name>
        <dbReference type="ChEBI" id="CHEBI:57705"/>
    </ligand>
</feature>
<dbReference type="CDD" id="cd02540">
    <property type="entry name" value="GT2_GlmU_N_bac"/>
    <property type="match status" value="1"/>
</dbReference>
<feature type="binding site" evidence="18">
    <location>
        <position position="379"/>
    </location>
    <ligand>
        <name>acetyl-CoA</name>
        <dbReference type="ChEBI" id="CHEBI:57288"/>
    </ligand>
</feature>
<evidence type="ECO:0000256" key="4">
    <source>
        <dbReference type="ARBA" id="ARBA00022490"/>
    </source>
</evidence>
<feature type="binding site" evidence="18">
    <location>
        <position position="365"/>
    </location>
    <ligand>
        <name>UDP-N-acetyl-alpha-D-glucosamine</name>
        <dbReference type="ChEBI" id="CHEBI:57705"/>
    </ligand>
</feature>
<keyword evidence="4 18" id="KW-0963">Cytoplasm</keyword>
<feature type="binding site" evidence="18">
    <location>
        <position position="332"/>
    </location>
    <ligand>
        <name>UDP-N-acetyl-alpha-D-glucosamine</name>
        <dbReference type="ChEBI" id="CHEBI:57705"/>
    </ligand>
</feature>
<comment type="similarity">
    <text evidence="2 18">In the C-terminal section; belongs to the transferase hexapeptide repeat family.</text>
</comment>
<gene>
    <name evidence="18 21" type="primary">glmU</name>
    <name evidence="21" type="ORF">E3W66_06785</name>
</gene>
<dbReference type="InterPro" id="IPR001451">
    <property type="entry name" value="Hexapep"/>
</dbReference>
<comment type="subunit">
    <text evidence="18">Homotrimer.</text>
</comment>
<dbReference type="PANTHER" id="PTHR43584:SF3">
    <property type="entry name" value="BIFUNCTIONAL PROTEIN GLMU"/>
    <property type="match status" value="1"/>
</dbReference>
<feature type="binding site" evidence="18">
    <location>
        <position position="422"/>
    </location>
    <ligand>
        <name>acetyl-CoA</name>
        <dbReference type="ChEBI" id="CHEBI:57288"/>
    </ligand>
</feature>
<dbReference type="CDD" id="cd03353">
    <property type="entry name" value="LbH_GlmU_C"/>
    <property type="match status" value="1"/>
</dbReference>
<feature type="binding site" evidence="18">
    <location>
        <position position="168"/>
    </location>
    <ligand>
        <name>UDP-N-acetyl-alpha-D-glucosamine</name>
        <dbReference type="ChEBI" id="CHEBI:57705"/>
    </ligand>
</feature>
<name>A0A4Y8UGJ9_9GAMM</name>
<dbReference type="InterPro" id="IPR011004">
    <property type="entry name" value="Trimer_LpxA-like_sf"/>
</dbReference>
<feature type="region of interest" description="Pyrophosphorylase" evidence="18">
    <location>
        <begin position="1"/>
        <end position="228"/>
    </location>
</feature>
<dbReference type="GO" id="GO:0009252">
    <property type="term" value="P:peptidoglycan biosynthetic process"/>
    <property type="evidence" value="ECO:0007669"/>
    <property type="project" value="UniProtKB-UniRule"/>
</dbReference>
<feature type="active site" description="Proton acceptor" evidence="18">
    <location>
        <position position="362"/>
    </location>
</feature>
<dbReference type="GO" id="GO:0008360">
    <property type="term" value="P:regulation of cell shape"/>
    <property type="evidence" value="ECO:0007669"/>
    <property type="project" value="UniProtKB-KW"/>
</dbReference>
<evidence type="ECO:0000256" key="7">
    <source>
        <dbReference type="ARBA" id="ARBA00022723"/>
    </source>
</evidence>
<dbReference type="Gene3D" id="2.160.10.10">
    <property type="entry name" value="Hexapeptide repeat proteins"/>
    <property type="match status" value="1"/>
</dbReference>
<feature type="binding site" evidence="18">
    <location>
        <position position="404"/>
    </location>
    <ligand>
        <name>acetyl-CoA</name>
        <dbReference type="ChEBI" id="CHEBI:57288"/>
    </ligand>
</feature>
<feature type="binding site" evidence="18">
    <location>
        <position position="439"/>
    </location>
    <ligand>
        <name>acetyl-CoA</name>
        <dbReference type="ChEBI" id="CHEBI:57288"/>
    </ligand>
</feature>
<feature type="binding site" evidence="18">
    <location>
        <begin position="9"/>
        <end position="12"/>
    </location>
    <ligand>
        <name>UDP-N-acetyl-alpha-D-glucosamine</name>
        <dbReference type="ChEBI" id="CHEBI:57705"/>
    </ligand>
</feature>
<feature type="binding site" evidence="18">
    <location>
        <position position="138"/>
    </location>
    <ligand>
        <name>UDP-N-acetyl-alpha-D-glucosamine</name>
        <dbReference type="ChEBI" id="CHEBI:57705"/>
    </ligand>
</feature>
<dbReference type="GO" id="GO:0006048">
    <property type="term" value="P:UDP-N-acetylglucosamine biosynthetic process"/>
    <property type="evidence" value="ECO:0007669"/>
    <property type="project" value="UniProtKB-UniPathway"/>
</dbReference>
<feature type="binding site" evidence="18">
    <location>
        <position position="376"/>
    </location>
    <ligand>
        <name>UDP-N-acetyl-alpha-D-glucosamine</name>
        <dbReference type="ChEBI" id="CHEBI:57705"/>
    </ligand>
</feature>
<dbReference type="InterPro" id="IPR050065">
    <property type="entry name" value="GlmU-like"/>
</dbReference>
<comment type="pathway">
    <text evidence="18">Nucleotide-sugar biosynthesis; UDP-N-acetyl-alpha-D-glucosamine biosynthesis; N-acetyl-alpha-D-glucosamine 1-phosphate from alpha-D-glucosamine 6-phosphate (route II): step 2/2.</text>
</comment>
<keyword evidence="6 18" id="KW-0548">Nucleotidyltransferase</keyword>
<keyword evidence="7 18" id="KW-0479">Metal-binding</keyword>
<dbReference type="GO" id="GO:0005737">
    <property type="term" value="C:cytoplasm"/>
    <property type="evidence" value="ECO:0007669"/>
    <property type="project" value="UniProtKB-SubCell"/>
</dbReference>
<evidence type="ECO:0000256" key="6">
    <source>
        <dbReference type="ARBA" id="ARBA00022695"/>
    </source>
</evidence>
<evidence type="ECO:0000256" key="18">
    <source>
        <dbReference type="HAMAP-Rule" id="MF_01631"/>
    </source>
</evidence>
<dbReference type="EC" id="2.7.7.23" evidence="18"/>
<feature type="domain" description="MobA-like NTP transferase" evidence="19">
    <location>
        <begin position="7"/>
        <end position="129"/>
    </location>
</feature>
<evidence type="ECO:0000256" key="11">
    <source>
        <dbReference type="ARBA" id="ARBA00022984"/>
    </source>
</evidence>
<dbReference type="PANTHER" id="PTHR43584">
    <property type="entry name" value="NUCLEOTIDYL TRANSFERASE"/>
    <property type="match status" value="1"/>
</dbReference>
<feature type="binding site" evidence="18">
    <location>
        <position position="226"/>
    </location>
    <ligand>
        <name>Mg(2+)</name>
        <dbReference type="ChEBI" id="CHEBI:18420"/>
    </ligand>
</feature>
<keyword evidence="11 18" id="KW-0573">Peptidoglycan synthesis</keyword>
<dbReference type="PROSITE" id="PS00101">
    <property type="entry name" value="HEXAPEP_TRANSFERASES"/>
    <property type="match status" value="1"/>
</dbReference>
<dbReference type="SUPFAM" id="SSF53448">
    <property type="entry name" value="Nucleotide-diphospho-sugar transferases"/>
    <property type="match status" value="1"/>
</dbReference>
<dbReference type="Pfam" id="PF00132">
    <property type="entry name" value="Hexapep"/>
    <property type="match status" value="1"/>
</dbReference>
<evidence type="ECO:0000256" key="2">
    <source>
        <dbReference type="ARBA" id="ARBA00007707"/>
    </source>
</evidence>
<keyword evidence="9 18" id="KW-0460">Magnesium</keyword>
<dbReference type="InterPro" id="IPR056729">
    <property type="entry name" value="GMPPB_C"/>
</dbReference>
<dbReference type="GO" id="GO:0019134">
    <property type="term" value="F:glucosamine-1-phosphate N-acetyltransferase activity"/>
    <property type="evidence" value="ECO:0007669"/>
    <property type="project" value="UniProtKB-UniRule"/>
</dbReference>
<dbReference type="AlphaFoldDB" id="A0A4Y8UGJ9"/>
<keyword evidence="12 18" id="KW-0511">Multifunctional enzyme</keyword>
<keyword evidence="14 18" id="KW-0961">Cell wall biogenesis/degradation</keyword>
<comment type="function">
    <text evidence="17 18">Catalyzes the last two sequential reactions in the de novo biosynthetic pathway for UDP-N-acetylglucosamine (UDP-GlcNAc). The C-terminal domain catalyzes the transfer of acetyl group from acetyl coenzyme A to glucosamine-1-phosphate (GlcN-1-P) to produce N-acetylglucosamine-1-phosphate (GlcNAc-1-P), which is converted into UDP-GlcNAc by the transfer of uridine 5-monophosphate (from uridine 5-triphosphate), a reaction catalyzed by the N-terminal domain.</text>
</comment>
<dbReference type="UniPathway" id="UPA00113">
    <property type="reaction ID" value="UER00532"/>
</dbReference>